<reference evidence="1 2" key="1">
    <citation type="submission" date="2019-05" db="EMBL/GenBank/DDBJ databases">
        <title>Another draft genome of Portunus trituberculatus and its Hox gene families provides insights of decapod evolution.</title>
        <authorList>
            <person name="Jeong J.-H."/>
            <person name="Song I."/>
            <person name="Kim S."/>
            <person name="Choi T."/>
            <person name="Kim D."/>
            <person name="Ryu S."/>
            <person name="Kim W."/>
        </authorList>
    </citation>
    <scope>NUCLEOTIDE SEQUENCE [LARGE SCALE GENOMIC DNA]</scope>
    <source>
        <tissue evidence="1">Muscle</tissue>
    </source>
</reference>
<dbReference type="Proteomes" id="UP000324222">
    <property type="component" value="Unassembled WGS sequence"/>
</dbReference>
<gene>
    <name evidence="1" type="ORF">E2C01_016104</name>
</gene>
<comment type="caution">
    <text evidence="1">The sequence shown here is derived from an EMBL/GenBank/DDBJ whole genome shotgun (WGS) entry which is preliminary data.</text>
</comment>
<dbReference type="EMBL" id="VSRR010001162">
    <property type="protein sequence ID" value="MPC23066.1"/>
    <property type="molecule type" value="Genomic_DNA"/>
</dbReference>
<organism evidence="1 2">
    <name type="scientific">Portunus trituberculatus</name>
    <name type="common">Swimming crab</name>
    <name type="synonym">Neptunus trituberculatus</name>
    <dbReference type="NCBI Taxonomy" id="210409"/>
    <lineage>
        <taxon>Eukaryota</taxon>
        <taxon>Metazoa</taxon>
        <taxon>Ecdysozoa</taxon>
        <taxon>Arthropoda</taxon>
        <taxon>Crustacea</taxon>
        <taxon>Multicrustacea</taxon>
        <taxon>Malacostraca</taxon>
        <taxon>Eumalacostraca</taxon>
        <taxon>Eucarida</taxon>
        <taxon>Decapoda</taxon>
        <taxon>Pleocyemata</taxon>
        <taxon>Brachyura</taxon>
        <taxon>Eubrachyura</taxon>
        <taxon>Portunoidea</taxon>
        <taxon>Portunidae</taxon>
        <taxon>Portuninae</taxon>
        <taxon>Portunus</taxon>
    </lineage>
</organism>
<proteinExistence type="predicted"/>
<name>A0A5B7DQ67_PORTR</name>
<keyword evidence="2" id="KW-1185">Reference proteome</keyword>
<accession>A0A5B7DQ67</accession>
<sequence>MCSTTNDHYLKMVHIKQYCASKVSAVCGAGKCNIRVRSYQQQDFTTQVTFMTIPFKHKTGLCCGRKDDILANK</sequence>
<evidence type="ECO:0000313" key="2">
    <source>
        <dbReference type="Proteomes" id="UP000324222"/>
    </source>
</evidence>
<evidence type="ECO:0000313" key="1">
    <source>
        <dbReference type="EMBL" id="MPC23066.1"/>
    </source>
</evidence>
<protein>
    <submittedName>
        <fullName evidence="1">Uncharacterized protein</fullName>
    </submittedName>
</protein>
<dbReference type="AlphaFoldDB" id="A0A5B7DQ67"/>